<gene>
    <name evidence="1" type="ORF">BO66DRAFT_456211</name>
</gene>
<sequence>MADSMDFPKSLTLKDAGGSSSQGSRPTQQDRYTILRPEAFESKNDQLALFAVYDGHGSSKVAKHARDNLPVFLRHSPDLPTGEYEKAIVEAIRREEEQLLHEFWEGEDKHALAGTTMALAVVNLTRGVLVVGNVGDSDVLLGEEGGAAGCGTGMEVTRLSTTHKPESDGEKHRVELAGGTVNTESGTARVGESFLELELPGIRTRAEVPPSPGALNMSRALGDLRYKTPLNNMTQRAKSGSGSGSGSSEGGTPSAAHDTPPQRGDFISSEPALNRVDLRDDRRYVLALLSDGVTNVLDDATILNRIVELRQSGFDATRAAQNITEGTTALPGSDNATCVAVFLEGPKPGWILTVTNYPIAPAMFENIVAPQLKNRLQRPTPTFGPLATSNIIDIRTDKSETQLRQSLQDAVHAACHGQAAMPDLLLWDEQGLRLFEEVTFSPAYYLTNEEIGLLQKHQYQIAEHIPSGSMLVELGSGNLRKVKILLDALDALGREVDYFALDVSFAELQRTLSMVPPGIFRHVRCFGLLGTYDDGREWLQRSDLRARPKTILSLGSTLGSFPRAEAAGFLASFVHADAGTGSSPSFLVGLDGCKEPARVRAAYNDPEGVNRRFITHGLERANEILDHEAFALDRWGVEGQWNVENGSHDQFYVSTGEVDLAGKRVSAGTRIRAVQSHKYDGDDRMALLGRAGLEEVDAWASGSQYRGCSRIL</sequence>
<keyword evidence="2" id="KW-1185">Reference proteome</keyword>
<evidence type="ECO:0000313" key="2">
    <source>
        <dbReference type="Proteomes" id="UP000249661"/>
    </source>
</evidence>
<organism evidence="1 2">
    <name type="scientific">Aspergillus aculeatinus CBS 121060</name>
    <dbReference type="NCBI Taxonomy" id="1448322"/>
    <lineage>
        <taxon>Eukaryota</taxon>
        <taxon>Fungi</taxon>
        <taxon>Dikarya</taxon>
        <taxon>Ascomycota</taxon>
        <taxon>Pezizomycotina</taxon>
        <taxon>Eurotiomycetes</taxon>
        <taxon>Eurotiomycetidae</taxon>
        <taxon>Eurotiales</taxon>
        <taxon>Aspergillaceae</taxon>
        <taxon>Aspergillus</taxon>
        <taxon>Aspergillus subgen. Circumdati</taxon>
    </lineage>
</organism>
<dbReference type="Proteomes" id="UP000249661">
    <property type="component" value="Unassembled WGS sequence"/>
</dbReference>
<name>A0ACD1H3E1_9EURO</name>
<dbReference type="EMBL" id="KZ824970">
    <property type="protein sequence ID" value="RAH67940.1"/>
    <property type="molecule type" value="Genomic_DNA"/>
</dbReference>
<evidence type="ECO:0000313" key="1">
    <source>
        <dbReference type="EMBL" id="RAH67940.1"/>
    </source>
</evidence>
<reference evidence="1" key="1">
    <citation type="submission" date="2018-02" db="EMBL/GenBank/DDBJ databases">
        <title>The genomes of Aspergillus section Nigri reveals drivers in fungal speciation.</title>
        <authorList>
            <consortium name="DOE Joint Genome Institute"/>
            <person name="Vesth T.C."/>
            <person name="Nybo J."/>
            <person name="Theobald S."/>
            <person name="Brandl J."/>
            <person name="Frisvad J.C."/>
            <person name="Nielsen K.F."/>
            <person name="Lyhne E.K."/>
            <person name="Kogle M.E."/>
            <person name="Kuo A."/>
            <person name="Riley R."/>
            <person name="Clum A."/>
            <person name="Nolan M."/>
            <person name="Lipzen A."/>
            <person name="Salamov A."/>
            <person name="Henrissat B."/>
            <person name="Wiebenga A."/>
            <person name="De vries R.P."/>
            <person name="Grigoriev I.V."/>
            <person name="Mortensen U.H."/>
            <person name="Andersen M.R."/>
            <person name="Baker S.E."/>
        </authorList>
    </citation>
    <scope>NUCLEOTIDE SEQUENCE</scope>
    <source>
        <strain evidence="1">CBS 121060</strain>
    </source>
</reference>
<protein>
    <submittedName>
        <fullName evidence="1">Uncharacterized protein</fullName>
    </submittedName>
</protein>
<proteinExistence type="predicted"/>
<accession>A0ACD1H3E1</accession>